<sequence>MSYFALATTPSNFTHILLRNSSVFVNVVDMHRYKGHRTEKWYSVIDFAVNYAKITCDYDFSSPTVEHFLENCNTEFDVIITQVFSHDCFYSFGRKFQAPIVGISPFRWVTWVDGYFGTPTHPAYVGNVVMDYSKRLSFFERVENFIIGMIHVWCHKIWIAERGHDVAKRYFGVDVPPFQDFAMNISLLLVYQHFSLNFARPMVPGVVEVGGMHIGRLNNLPKVGTFLI</sequence>
<dbReference type="EMBL" id="JALNTZ010000003">
    <property type="protein sequence ID" value="KAJ3658312.1"/>
    <property type="molecule type" value="Genomic_DNA"/>
</dbReference>
<keyword evidence="3" id="KW-0808">Transferase</keyword>
<dbReference type="InterPro" id="IPR050271">
    <property type="entry name" value="UDP-glycosyltransferase"/>
</dbReference>
<evidence type="ECO:0000313" key="4">
    <source>
        <dbReference type="EMBL" id="KAJ3658312.1"/>
    </source>
</evidence>
<comment type="caution">
    <text evidence="4">The sequence shown here is derived from an EMBL/GenBank/DDBJ whole genome shotgun (WGS) entry which is preliminary data.</text>
</comment>
<dbReference type="PANTHER" id="PTHR48043:SF114">
    <property type="entry name" value="IP04436P-RELATED"/>
    <property type="match status" value="1"/>
</dbReference>
<proteinExistence type="inferred from homology"/>
<dbReference type="InterPro" id="IPR002213">
    <property type="entry name" value="UDP_glucos_trans"/>
</dbReference>
<dbReference type="Proteomes" id="UP001168821">
    <property type="component" value="Unassembled WGS sequence"/>
</dbReference>
<evidence type="ECO:0000313" key="5">
    <source>
        <dbReference type="Proteomes" id="UP001168821"/>
    </source>
</evidence>
<evidence type="ECO:0000256" key="1">
    <source>
        <dbReference type="ARBA" id="ARBA00009995"/>
    </source>
</evidence>
<gene>
    <name evidence="4" type="ORF">Zmor_010057</name>
</gene>
<reference evidence="4" key="1">
    <citation type="journal article" date="2023" name="G3 (Bethesda)">
        <title>Whole genome assemblies of Zophobas morio and Tenebrio molitor.</title>
        <authorList>
            <person name="Kaur S."/>
            <person name="Stinson S.A."/>
            <person name="diCenzo G.C."/>
        </authorList>
    </citation>
    <scope>NUCLEOTIDE SEQUENCE</scope>
    <source>
        <strain evidence="4">QUZm001</strain>
    </source>
</reference>
<dbReference type="AlphaFoldDB" id="A0AA38MJE3"/>
<accession>A0AA38MJE3</accession>
<dbReference type="PANTHER" id="PTHR48043">
    <property type="entry name" value="EG:EG0003.4 PROTEIN-RELATED"/>
    <property type="match status" value="1"/>
</dbReference>
<evidence type="ECO:0000256" key="3">
    <source>
        <dbReference type="ARBA" id="ARBA00022679"/>
    </source>
</evidence>
<dbReference type="Pfam" id="PF00201">
    <property type="entry name" value="UDPGT"/>
    <property type="match status" value="1"/>
</dbReference>
<name>A0AA38MJE3_9CUCU</name>
<organism evidence="4 5">
    <name type="scientific">Zophobas morio</name>
    <dbReference type="NCBI Taxonomy" id="2755281"/>
    <lineage>
        <taxon>Eukaryota</taxon>
        <taxon>Metazoa</taxon>
        <taxon>Ecdysozoa</taxon>
        <taxon>Arthropoda</taxon>
        <taxon>Hexapoda</taxon>
        <taxon>Insecta</taxon>
        <taxon>Pterygota</taxon>
        <taxon>Neoptera</taxon>
        <taxon>Endopterygota</taxon>
        <taxon>Coleoptera</taxon>
        <taxon>Polyphaga</taxon>
        <taxon>Cucujiformia</taxon>
        <taxon>Tenebrionidae</taxon>
        <taxon>Zophobas</taxon>
    </lineage>
</organism>
<protein>
    <submittedName>
        <fullName evidence="4">Uncharacterized protein</fullName>
    </submittedName>
</protein>
<keyword evidence="5" id="KW-1185">Reference proteome</keyword>
<dbReference type="SUPFAM" id="SSF53756">
    <property type="entry name" value="UDP-Glycosyltransferase/glycogen phosphorylase"/>
    <property type="match status" value="1"/>
</dbReference>
<dbReference type="GO" id="GO:0008194">
    <property type="term" value="F:UDP-glycosyltransferase activity"/>
    <property type="evidence" value="ECO:0007669"/>
    <property type="project" value="InterPro"/>
</dbReference>
<keyword evidence="2" id="KW-0328">Glycosyltransferase</keyword>
<comment type="similarity">
    <text evidence="1">Belongs to the UDP-glycosyltransferase family.</text>
</comment>
<evidence type="ECO:0000256" key="2">
    <source>
        <dbReference type="ARBA" id="ARBA00022676"/>
    </source>
</evidence>